<feature type="domain" description="Cytochrome c" evidence="5">
    <location>
        <begin position="39"/>
        <end position="161"/>
    </location>
</feature>
<dbReference type="PANTHER" id="PTHR33751">
    <property type="entry name" value="CBB3-TYPE CYTOCHROME C OXIDASE SUBUNIT FIXP"/>
    <property type="match status" value="1"/>
</dbReference>
<dbReference type="PANTHER" id="PTHR33751:SF1">
    <property type="entry name" value="CBB3-TYPE CYTOCHROME C OXIDASE SUBUNIT FIXP"/>
    <property type="match status" value="1"/>
</dbReference>
<evidence type="ECO:0000256" key="2">
    <source>
        <dbReference type="ARBA" id="ARBA00022723"/>
    </source>
</evidence>
<evidence type="ECO:0000313" key="6">
    <source>
        <dbReference type="EMBL" id="MBJ2174720.1"/>
    </source>
</evidence>
<dbReference type="Pfam" id="PF13442">
    <property type="entry name" value="Cytochrome_CBB3"/>
    <property type="match status" value="1"/>
</dbReference>
<keyword evidence="2 4" id="KW-0479">Metal-binding</keyword>
<organism evidence="6 7">
    <name type="scientific">Aureibaculum flavum</name>
    <dbReference type="NCBI Taxonomy" id="2795986"/>
    <lineage>
        <taxon>Bacteria</taxon>
        <taxon>Pseudomonadati</taxon>
        <taxon>Bacteroidota</taxon>
        <taxon>Flavobacteriia</taxon>
        <taxon>Flavobacteriales</taxon>
        <taxon>Flavobacteriaceae</taxon>
        <taxon>Aureibaculum</taxon>
    </lineage>
</organism>
<name>A0ABS0WRV0_9FLAO</name>
<proteinExistence type="predicted"/>
<dbReference type="RefSeq" id="WP_198841439.1">
    <property type="nucleotide sequence ID" value="NZ_JAEHFJ010000004.1"/>
</dbReference>
<gene>
    <name evidence="6" type="ORF">JBL43_10765</name>
</gene>
<sequence length="297" mass="32845">MKYLIFVISSIFFTIYLFNNNGKVETTTIADASSSHLSPLVAYGKQLYMRESCNSCHTLKVEHKNAQLTSLDGVGGKYSNSWLFHYLDDPLSIIPNSKKSSYKQLYTNTLRKEMIAAKENDTLWQALLKEADSLELELKHEGITTDKKEIIALIAYMQQIPASEKKMELDSIERVNYLNEQKLSGNADVDDKSIIIKVANDEANKEKGNVLFQANCSPCHGTEGQGIIGPNLTDAYWLHGGKKADIANTIMNGVLAKGMISWKSHLTPTEIGALIAFIASINGTNPDNAKAPQGIKE</sequence>
<dbReference type="InterPro" id="IPR050597">
    <property type="entry name" value="Cytochrome_c_Oxidase_Subunit"/>
</dbReference>
<evidence type="ECO:0000256" key="4">
    <source>
        <dbReference type="PROSITE-ProRule" id="PRU00433"/>
    </source>
</evidence>
<protein>
    <submittedName>
        <fullName evidence="6">C-type cytochrome</fullName>
    </submittedName>
</protein>
<dbReference type="PROSITE" id="PS51007">
    <property type="entry name" value="CYTC"/>
    <property type="match status" value="2"/>
</dbReference>
<dbReference type="InterPro" id="IPR009056">
    <property type="entry name" value="Cyt_c-like_dom"/>
</dbReference>
<dbReference type="Pfam" id="PF00034">
    <property type="entry name" value="Cytochrom_C"/>
    <property type="match status" value="1"/>
</dbReference>
<keyword evidence="1 4" id="KW-0349">Heme</keyword>
<comment type="caution">
    <text evidence="6">The sequence shown here is derived from an EMBL/GenBank/DDBJ whole genome shotgun (WGS) entry which is preliminary data.</text>
</comment>
<accession>A0ABS0WRV0</accession>
<evidence type="ECO:0000256" key="3">
    <source>
        <dbReference type="ARBA" id="ARBA00023004"/>
    </source>
</evidence>
<feature type="domain" description="Cytochrome c" evidence="5">
    <location>
        <begin position="203"/>
        <end position="282"/>
    </location>
</feature>
<evidence type="ECO:0000259" key="5">
    <source>
        <dbReference type="PROSITE" id="PS51007"/>
    </source>
</evidence>
<dbReference type="InterPro" id="IPR036909">
    <property type="entry name" value="Cyt_c-like_dom_sf"/>
</dbReference>
<dbReference type="Proteomes" id="UP000623301">
    <property type="component" value="Unassembled WGS sequence"/>
</dbReference>
<dbReference type="EMBL" id="JAEHFJ010000004">
    <property type="protein sequence ID" value="MBJ2174720.1"/>
    <property type="molecule type" value="Genomic_DNA"/>
</dbReference>
<evidence type="ECO:0000313" key="7">
    <source>
        <dbReference type="Proteomes" id="UP000623301"/>
    </source>
</evidence>
<evidence type="ECO:0000256" key="1">
    <source>
        <dbReference type="ARBA" id="ARBA00022617"/>
    </source>
</evidence>
<dbReference type="SUPFAM" id="SSF46626">
    <property type="entry name" value="Cytochrome c"/>
    <property type="match status" value="2"/>
</dbReference>
<keyword evidence="7" id="KW-1185">Reference proteome</keyword>
<dbReference type="Gene3D" id="1.10.760.10">
    <property type="entry name" value="Cytochrome c-like domain"/>
    <property type="match status" value="2"/>
</dbReference>
<reference evidence="6 7" key="1">
    <citation type="submission" date="2020-12" db="EMBL/GenBank/DDBJ databases">
        <title>Aureibaculum luteum sp. nov. and Aureibaculum flavum sp. nov., novel members of the family Flavobacteriaceae isolated from Antarctic intertidal sediments.</title>
        <authorList>
            <person name="He X."/>
            <person name="Zhang X."/>
        </authorList>
    </citation>
    <scope>NUCLEOTIDE SEQUENCE [LARGE SCALE GENOMIC DNA]</scope>
    <source>
        <strain evidence="6 7">A20</strain>
    </source>
</reference>
<keyword evidence="3 4" id="KW-0408">Iron</keyword>